<dbReference type="SUPFAM" id="SSF52540">
    <property type="entry name" value="P-loop containing nucleoside triphosphate hydrolases"/>
    <property type="match status" value="1"/>
</dbReference>
<dbReference type="Pfam" id="PF16124">
    <property type="entry name" value="RecQ_Zn_bind"/>
    <property type="match status" value="1"/>
</dbReference>
<dbReference type="NCBIfam" id="TIGR00614">
    <property type="entry name" value="recQ_fam"/>
    <property type="match status" value="1"/>
</dbReference>
<dbReference type="GO" id="GO:0005524">
    <property type="term" value="F:ATP binding"/>
    <property type="evidence" value="ECO:0007669"/>
    <property type="project" value="UniProtKB-KW"/>
</dbReference>
<keyword evidence="7" id="KW-0539">Nucleus</keyword>
<keyword evidence="14" id="KW-1185">Reference proteome</keyword>
<feature type="compositionally biased region" description="Polar residues" evidence="10">
    <location>
        <begin position="862"/>
        <end position="874"/>
    </location>
</feature>
<evidence type="ECO:0000259" key="11">
    <source>
        <dbReference type="PROSITE" id="PS51192"/>
    </source>
</evidence>
<dbReference type="GO" id="GO:0016787">
    <property type="term" value="F:hydrolase activity"/>
    <property type="evidence" value="ECO:0007669"/>
    <property type="project" value="UniProtKB-KW"/>
</dbReference>
<evidence type="ECO:0000313" key="13">
    <source>
        <dbReference type="EMBL" id="GAA53032.1"/>
    </source>
</evidence>
<evidence type="ECO:0000256" key="6">
    <source>
        <dbReference type="ARBA" id="ARBA00023125"/>
    </source>
</evidence>
<dbReference type="Pfam" id="PF00270">
    <property type="entry name" value="DEAD"/>
    <property type="match status" value="1"/>
</dbReference>
<dbReference type="GO" id="GO:0005694">
    <property type="term" value="C:chromosome"/>
    <property type="evidence" value="ECO:0007669"/>
    <property type="project" value="TreeGrafter"/>
</dbReference>
<comment type="catalytic activity">
    <reaction evidence="8">
        <text>Couples ATP hydrolysis with the unwinding of duplex DNA by translocating in the 3'-5' direction.</text>
        <dbReference type="EC" id="5.6.2.4"/>
    </reaction>
</comment>
<protein>
    <recommendedName>
        <fullName evidence="9">DNA 3'-5' helicase</fullName>
        <ecNumber evidence="9">5.6.2.4</ecNumber>
    </recommendedName>
</protein>
<evidence type="ECO:0000259" key="12">
    <source>
        <dbReference type="PROSITE" id="PS51194"/>
    </source>
</evidence>
<dbReference type="EC" id="5.6.2.4" evidence="9"/>
<evidence type="ECO:0000256" key="2">
    <source>
        <dbReference type="ARBA" id="ARBA00022741"/>
    </source>
</evidence>
<evidence type="ECO:0000256" key="8">
    <source>
        <dbReference type="ARBA" id="ARBA00034617"/>
    </source>
</evidence>
<keyword evidence="5" id="KW-0067">ATP-binding</keyword>
<dbReference type="CDD" id="cd18794">
    <property type="entry name" value="SF2_C_RecQ"/>
    <property type="match status" value="1"/>
</dbReference>
<dbReference type="PROSITE" id="PS00690">
    <property type="entry name" value="DEAH_ATP_HELICASE"/>
    <property type="match status" value="1"/>
</dbReference>
<dbReference type="PANTHER" id="PTHR13710:SF152">
    <property type="entry name" value="ATP-DEPENDENT DNA HELICASE Q5"/>
    <property type="match status" value="1"/>
</dbReference>
<dbReference type="Gene3D" id="3.40.50.300">
    <property type="entry name" value="P-loop containing nucleotide triphosphate hydrolases"/>
    <property type="match status" value="2"/>
</dbReference>
<reference key="2">
    <citation type="submission" date="2011-10" db="EMBL/GenBank/DDBJ databases">
        <title>The genome and transcriptome sequence of Clonorchis sinensis provide insights into the carcinogenic liver fluke.</title>
        <authorList>
            <person name="Wang X."/>
            <person name="Huang Y."/>
            <person name="Chen W."/>
            <person name="Liu H."/>
            <person name="Guo L."/>
            <person name="Chen Y."/>
            <person name="Luo F."/>
            <person name="Zhou W."/>
            <person name="Sun J."/>
            <person name="Mao Q."/>
            <person name="Liang P."/>
            <person name="Zhou C."/>
            <person name="Tian Y."/>
            <person name="Men J."/>
            <person name="Lv X."/>
            <person name="Huang L."/>
            <person name="Zhou J."/>
            <person name="Hu Y."/>
            <person name="Li R."/>
            <person name="Zhang F."/>
            <person name="Lei H."/>
            <person name="Li X."/>
            <person name="Hu X."/>
            <person name="Liang C."/>
            <person name="Xu J."/>
            <person name="Wu Z."/>
            <person name="Yu X."/>
        </authorList>
    </citation>
    <scope>NUCLEOTIDE SEQUENCE</scope>
    <source>
        <strain>Henan</strain>
    </source>
</reference>
<dbReference type="GO" id="GO:0003677">
    <property type="term" value="F:DNA binding"/>
    <property type="evidence" value="ECO:0007669"/>
    <property type="project" value="UniProtKB-KW"/>
</dbReference>
<feature type="compositionally biased region" description="Polar residues" evidence="10">
    <location>
        <begin position="891"/>
        <end position="903"/>
    </location>
</feature>
<dbReference type="PROSITE" id="PS51194">
    <property type="entry name" value="HELICASE_CTER"/>
    <property type="match status" value="1"/>
</dbReference>
<sequence>MPTGSGKSLCFQLPAVCHLGVALVVSPLLALINDQLAHLQHLGINATTINSRLNSKQRQSLIDSLLHTSISSPHFPKLLYVTPEQIQTASFSVLANSLSNKDAISYFVVDEAHCVSEWGHDFRPAYLGLGKARQTFFPNVPCIALTATATARVQDDIIKSLKLGLSSPGKGCLSSPSLGFRTFKCGVFRPNLFYDVTFSDLCEAPHEDVFSYASACLSWDGSVTKSWDHIGSGIVYCRTRSDCELMASRLNGRGLPTRAYHAGLTKTDRETVQNDWSAGVFPVVAATISFGMGVDRANVRFVFHWTLPKSVASYYQESGRAGRDGKQAFCRIYYSKQERNTVMFLTNQHTNHRKSDSKNHAHRKDDLEKMVNFVESTICRHRQLADYFNDEPPRCINRCDVCVNKDRVSDNLAAFRSLAWSESSHDLGRWQPLCTLAVLSSFDYSPASGNWALRMYGAEFISYVLSYWFSTGKVKLSYSIGCLFTVLFHDFQLKVSNDNHYLSHLTDKRRYALSQHKLITLSVCLSLLTRGREFESCWMRTADSTTDIQEWSNAYFDEDTETVSPSQLEENERIGRMALIEEEFRKRRANVECSDIQSTWAAAPEQSFLLNPNDRSLTGITGKARDQTFQLLLTAMKSHFPSDDHGSLINVCAAAEYAMFQESKVAAMYRTRMARLITQVRRGETTPETALEIVQAKAKHLNKQHPSEHDDVGVVKTGPNASTFPCSSVPDRSHKETPTESSHLVNGVLPVAQTTPNPTPTDQPFQTSIKTEPYEICSSRNEYSANQEPARLVNAKYDPDTEPCDRVATPSNSVENLDTTVRGIKRSHESDAEAVSPKKLETSNPKVYRVEHWKHLDPLTKSSVKTSLDSSPSSTEHKTNSKSVRYFWERPSSNTQNLDARNEVNASQELPTAKLKVEVAQPIAHTQEIIAIPDHLEKRTPRKKDSTSLDRSSQATETAKLVVASLSRHFAKGRFQSKVSLLLSSSPGDVEPWTVNVEPPTASEVYDCICSLQRHRASGPDDLPPALFKDAASDENLVDLEYADDIVLIFEEEEKAQVFLDEMTKVISSFGMHFAPKKCKVMLLDMQSLNTPLTTQGEILEVVERFTYLGSCISSDCATSLLQTRGFCGLQKTVADEGKRFELSAVVVGWSKRSMDVFKIVAKEFTRRLLAIGRSSAVLRAPSRKLNAIVDRIVHSATKKPIGDPGDIDWSRLGEYLNNISS</sequence>
<dbReference type="PROSITE" id="PS51192">
    <property type="entry name" value="HELICASE_ATP_BIND_1"/>
    <property type="match status" value="1"/>
</dbReference>
<dbReference type="Pfam" id="PF00271">
    <property type="entry name" value="Helicase_C"/>
    <property type="match status" value="1"/>
</dbReference>
<evidence type="ECO:0000256" key="3">
    <source>
        <dbReference type="ARBA" id="ARBA00022801"/>
    </source>
</evidence>
<evidence type="ECO:0000256" key="10">
    <source>
        <dbReference type="SAM" id="MobiDB-lite"/>
    </source>
</evidence>
<dbReference type="InterPro" id="IPR001650">
    <property type="entry name" value="Helicase_C-like"/>
</dbReference>
<keyword evidence="3" id="KW-0378">Hydrolase</keyword>
<dbReference type="InterPro" id="IPR014001">
    <property type="entry name" value="Helicase_ATP-bd"/>
</dbReference>
<dbReference type="AlphaFoldDB" id="G7YJ99"/>
<dbReference type="InterPro" id="IPR027417">
    <property type="entry name" value="P-loop_NTPase"/>
</dbReference>
<comment type="similarity">
    <text evidence="1">Belongs to the helicase family. RecQ subfamily.</text>
</comment>
<evidence type="ECO:0000256" key="4">
    <source>
        <dbReference type="ARBA" id="ARBA00022806"/>
    </source>
</evidence>
<evidence type="ECO:0000256" key="5">
    <source>
        <dbReference type="ARBA" id="ARBA00022840"/>
    </source>
</evidence>
<dbReference type="GO" id="GO:0005737">
    <property type="term" value="C:cytoplasm"/>
    <property type="evidence" value="ECO:0007669"/>
    <property type="project" value="TreeGrafter"/>
</dbReference>
<dbReference type="InterPro" id="IPR032284">
    <property type="entry name" value="RecQ_Zn-bd"/>
</dbReference>
<dbReference type="CDD" id="cd17920">
    <property type="entry name" value="DEXHc_RecQ"/>
    <property type="match status" value="1"/>
</dbReference>
<dbReference type="InterPro" id="IPR004589">
    <property type="entry name" value="DNA_helicase_ATP-dep_RecQ"/>
</dbReference>
<dbReference type="Proteomes" id="UP000008909">
    <property type="component" value="Unassembled WGS sequence"/>
</dbReference>
<feature type="region of interest" description="Disordered" evidence="10">
    <location>
        <begin position="862"/>
        <end position="903"/>
    </location>
</feature>
<evidence type="ECO:0000313" key="14">
    <source>
        <dbReference type="Proteomes" id="UP000008909"/>
    </source>
</evidence>
<organism evidence="13 14">
    <name type="scientific">Clonorchis sinensis</name>
    <name type="common">Chinese liver fluke</name>
    <dbReference type="NCBI Taxonomy" id="79923"/>
    <lineage>
        <taxon>Eukaryota</taxon>
        <taxon>Metazoa</taxon>
        <taxon>Spiralia</taxon>
        <taxon>Lophotrochozoa</taxon>
        <taxon>Platyhelminthes</taxon>
        <taxon>Trematoda</taxon>
        <taxon>Digenea</taxon>
        <taxon>Opisthorchiida</taxon>
        <taxon>Opisthorchiata</taxon>
        <taxon>Opisthorchiidae</taxon>
        <taxon>Clonorchis</taxon>
    </lineage>
</organism>
<feature type="region of interest" description="Disordered" evidence="10">
    <location>
        <begin position="932"/>
        <end position="954"/>
    </location>
</feature>
<accession>G7YJ99</accession>
<dbReference type="SMART" id="SM00487">
    <property type="entry name" value="DEXDc"/>
    <property type="match status" value="1"/>
</dbReference>
<dbReference type="GO" id="GO:0000724">
    <property type="term" value="P:double-strand break repair via homologous recombination"/>
    <property type="evidence" value="ECO:0007669"/>
    <property type="project" value="TreeGrafter"/>
</dbReference>
<dbReference type="GO" id="GO:0005634">
    <property type="term" value="C:nucleus"/>
    <property type="evidence" value="ECO:0007669"/>
    <property type="project" value="TreeGrafter"/>
</dbReference>
<evidence type="ECO:0000256" key="1">
    <source>
        <dbReference type="ARBA" id="ARBA00005446"/>
    </source>
</evidence>
<dbReference type="InterPro" id="IPR002464">
    <property type="entry name" value="DNA/RNA_helicase_DEAH_CS"/>
</dbReference>
<name>G7YJ99_CLOSI</name>
<dbReference type="EMBL" id="DF143405">
    <property type="protein sequence ID" value="GAA53032.1"/>
    <property type="molecule type" value="Genomic_DNA"/>
</dbReference>
<feature type="region of interest" description="Disordered" evidence="10">
    <location>
        <begin position="723"/>
        <end position="742"/>
    </location>
</feature>
<evidence type="ECO:0000256" key="7">
    <source>
        <dbReference type="ARBA" id="ARBA00023242"/>
    </source>
</evidence>
<dbReference type="GO" id="GO:0009378">
    <property type="term" value="F:four-way junction helicase activity"/>
    <property type="evidence" value="ECO:0007669"/>
    <property type="project" value="TreeGrafter"/>
</dbReference>
<keyword evidence="4 13" id="KW-0347">Helicase</keyword>
<evidence type="ECO:0000256" key="9">
    <source>
        <dbReference type="ARBA" id="ARBA00034808"/>
    </source>
</evidence>
<keyword evidence="2" id="KW-0547">Nucleotide-binding</keyword>
<feature type="compositionally biased region" description="Basic and acidic residues" evidence="10">
    <location>
        <begin position="934"/>
        <end position="948"/>
    </location>
</feature>
<gene>
    <name evidence="13" type="ORF">CLF_109375</name>
</gene>
<feature type="domain" description="Helicase ATP-binding" evidence="11">
    <location>
        <begin position="1"/>
        <end position="167"/>
    </location>
</feature>
<proteinExistence type="inferred from homology"/>
<keyword evidence="6" id="KW-0238">DNA-binding</keyword>
<dbReference type="GO" id="GO:0043138">
    <property type="term" value="F:3'-5' DNA helicase activity"/>
    <property type="evidence" value="ECO:0007669"/>
    <property type="project" value="UniProtKB-EC"/>
</dbReference>
<reference evidence="13" key="1">
    <citation type="journal article" date="2011" name="Genome Biol.">
        <title>The draft genome of the carcinogenic human liver fluke Clonorchis sinensis.</title>
        <authorList>
            <person name="Wang X."/>
            <person name="Chen W."/>
            <person name="Huang Y."/>
            <person name="Sun J."/>
            <person name="Men J."/>
            <person name="Liu H."/>
            <person name="Luo F."/>
            <person name="Guo L."/>
            <person name="Lv X."/>
            <person name="Deng C."/>
            <person name="Zhou C."/>
            <person name="Fan Y."/>
            <person name="Li X."/>
            <person name="Huang L."/>
            <person name="Hu Y."/>
            <person name="Liang C."/>
            <person name="Hu X."/>
            <person name="Xu J."/>
            <person name="Yu X."/>
        </authorList>
    </citation>
    <scope>NUCLEOTIDE SEQUENCE [LARGE SCALE GENOMIC DNA]</scope>
    <source>
        <strain evidence="13">Henan</strain>
    </source>
</reference>
<dbReference type="PANTHER" id="PTHR13710">
    <property type="entry name" value="DNA HELICASE RECQ FAMILY MEMBER"/>
    <property type="match status" value="1"/>
</dbReference>
<dbReference type="SMART" id="SM00490">
    <property type="entry name" value="HELICc"/>
    <property type="match status" value="1"/>
</dbReference>
<dbReference type="InterPro" id="IPR011545">
    <property type="entry name" value="DEAD/DEAH_box_helicase_dom"/>
</dbReference>
<feature type="domain" description="Helicase C-terminal" evidence="12">
    <location>
        <begin position="222"/>
        <end position="368"/>
    </location>
</feature>